<evidence type="ECO:0008006" key="4">
    <source>
        <dbReference type="Google" id="ProtNLM"/>
    </source>
</evidence>
<feature type="signal peptide" evidence="1">
    <location>
        <begin position="1"/>
        <end position="22"/>
    </location>
</feature>
<gene>
    <name evidence="2" type="ORF">M422DRAFT_272410</name>
</gene>
<dbReference type="HOGENOM" id="CLU_171285_0_0_1"/>
<evidence type="ECO:0000256" key="1">
    <source>
        <dbReference type="SAM" id="SignalP"/>
    </source>
</evidence>
<proteinExistence type="predicted"/>
<keyword evidence="1" id="KW-0732">Signal</keyword>
<accession>A0A0C9TXK0</accession>
<organism evidence="2 3">
    <name type="scientific">Sphaerobolus stellatus (strain SS14)</name>
    <dbReference type="NCBI Taxonomy" id="990650"/>
    <lineage>
        <taxon>Eukaryota</taxon>
        <taxon>Fungi</taxon>
        <taxon>Dikarya</taxon>
        <taxon>Basidiomycota</taxon>
        <taxon>Agaricomycotina</taxon>
        <taxon>Agaricomycetes</taxon>
        <taxon>Phallomycetidae</taxon>
        <taxon>Geastrales</taxon>
        <taxon>Sphaerobolaceae</taxon>
        <taxon>Sphaerobolus</taxon>
    </lineage>
</organism>
<dbReference type="EMBL" id="KN837366">
    <property type="protein sequence ID" value="KIJ26529.1"/>
    <property type="molecule type" value="Genomic_DNA"/>
</dbReference>
<reference evidence="2 3" key="1">
    <citation type="submission" date="2014-06" db="EMBL/GenBank/DDBJ databases">
        <title>Evolutionary Origins and Diversification of the Mycorrhizal Mutualists.</title>
        <authorList>
            <consortium name="DOE Joint Genome Institute"/>
            <consortium name="Mycorrhizal Genomics Consortium"/>
            <person name="Kohler A."/>
            <person name="Kuo A."/>
            <person name="Nagy L.G."/>
            <person name="Floudas D."/>
            <person name="Copeland A."/>
            <person name="Barry K.W."/>
            <person name="Cichocki N."/>
            <person name="Veneault-Fourrey C."/>
            <person name="LaButti K."/>
            <person name="Lindquist E.A."/>
            <person name="Lipzen A."/>
            <person name="Lundell T."/>
            <person name="Morin E."/>
            <person name="Murat C."/>
            <person name="Riley R."/>
            <person name="Ohm R."/>
            <person name="Sun H."/>
            <person name="Tunlid A."/>
            <person name="Henrissat B."/>
            <person name="Grigoriev I.V."/>
            <person name="Hibbett D.S."/>
            <person name="Martin F."/>
        </authorList>
    </citation>
    <scope>NUCLEOTIDE SEQUENCE [LARGE SCALE GENOMIC DNA]</scope>
    <source>
        <strain evidence="2 3">SS14</strain>
    </source>
</reference>
<protein>
    <recommendedName>
        <fullName evidence="4">SSCRP protein</fullName>
    </recommendedName>
</protein>
<dbReference type="Proteomes" id="UP000054279">
    <property type="component" value="Unassembled WGS sequence"/>
</dbReference>
<keyword evidence="3" id="KW-1185">Reference proteome</keyword>
<dbReference type="AlphaFoldDB" id="A0A0C9TXK0"/>
<feature type="chain" id="PRO_5002220713" description="SSCRP protein" evidence="1">
    <location>
        <begin position="23"/>
        <end position="112"/>
    </location>
</feature>
<sequence>MHFQLSTILSIFVLALSNTAQASPPPPGVTVTYDDRTVKFFKYGECIEATNPAGSTINSGLFSDPTNCNLFHVFGCSDSSVPVAFPPAVPIPNVLGAQSSVVKSVRCQSSLA</sequence>
<name>A0A0C9TXK0_SPHS4</name>
<evidence type="ECO:0000313" key="3">
    <source>
        <dbReference type="Proteomes" id="UP000054279"/>
    </source>
</evidence>
<evidence type="ECO:0000313" key="2">
    <source>
        <dbReference type="EMBL" id="KIJ26529.1"/>
    </source>
</evidence>